<feature type="region of interest" description="Disordered" evidence="2">
    <location>
        <begin position="730"/>
        <end position="753"/>
    </location>
</feature>
<dbReference type="InterPro" id="IPR007875">
    <property type="entry name" value="Sprouty"/>
</dbReference>
<dbReference type="OrthoDB" id="10038884at2759"/>
<dbReference type="PANTHER" id="PTHR12365">
    <property type="entry name" value="SPROUTY"/>
    <property type="match status" value="1"/>
</dbReference>
<feature type="compositionally biased region" description="Basic and acidic residues" evidence="2">
    <location>
        <begin position="736"/>
        <end position="746"/>
    </location>
</feature>
<organism evidence="3 4">
    <name type="scientific">Temnothorax curvispinosus</name>
    <dbReference type="NCBI Taxonomy" id="300111"/>
    <lineage>
        <taxon>Eukaryota</taxon>
        <taxon>Metazoa</taxon>
        <taxon>Ecdysozoa</taxon>
        <taxon>Arthropoda</taxon>
        <taxon>Hexapoda</taxon>
        <taxon>Insecta</taxon>
        <taxon>Pterygota</taxon>
        <taxon>Neoptera</taxon>
        <taxon>Endopterygota</taxon>
        <taxon>Hymenoptera</taxon>
        <taxon>Apocrita</taxon>
        <taxon>Aculeata</taxon>
        <taxon>Formicoidea</taxon>
        <taxon>Formicidae</taxon>
        <taxon>Myrmicinae</taxon>
        <taxon>Temnothorax</taxon>
    </lineage>
</organism>
<dbReference type="PROSITE" id="PS51227">
    <property type="entry name" value="SPR"/>
    <property type="match status" value="1"/>
</dbReference>
<dbReference type="GeneID" id="112454004"/>
<feature type="compositionally biased region" description="Low complexity" evidence="2">
    <location>
        <begin position="208"/>
        <end position="230"/>
    </location>
</feature>
<evidence type="ECO:0000256" key="2">
    <source>
        <dbReference type="SAM" id="MobiDB-lite"/>
    </source>
</evidence>
<feature type="compositionally biased region" description="Pro residues" evidence="2">
    <location>
        <begin position="369"/>
        <end position="380"/>
    </location>
</feature>
<dbReference type="GO" id="GO:0046580">
    <property type="term" value="P:negative regulation of Ras protein signal transduction"/>
    <property type="evidence" value="ECO:0007669"/>
    <property type="project" value="TreeGrafter"/>
</dbReference>
<feature type="compositionally biased region" description="Basic residues" evidence="2">
    <location>
        <begin position="501"/>
        <end position="514"/>
    </location>
</feature>
<gene>
    <name evidence="4" type="primary">LOC112454004</name>
</gene>
<feature type="region of interest" description="Disordered" evidence="2">
    <location>
        <begin position="492"/>
        <end position="548"/>
    </location>
</feature>
<feature type="compositionally biased region" description="Low complexity" evidence="2">
    <location>
        <begin position="399"/>
        <end position="416"/>
    </location>
</feature>
<dbReference type="Proteomes" id="UP000504618">
    <property type="component" value="Unplaced"/>
</dbReference>
<dbReference type="GO" id="GO:0016020">
    <property type="term" value="C:membrane"/>
    <property type="evidence" value="ECO:0007669"/>
    <property type="project" value="InterPro"/>
</dbReference>
<reference evidence="4" key="1">
    <citation type="submission" date="2025-08" db="UniProtKB">
        <authorList>
            <consortium name="RefSeq"/>
        </authorList>
    </citation>
    <scope>IDENTIFICATION</scope>
    <source>
        <tissue evidence="4">Whole body</tissue>
    </source>
</reference>
<feature type="compositionally biased region" description="Basic and acidic residues" evidence="2">
    <location>
        <begin position="245"/>
        <end position="267"/>
    </location>
</feature>
<dbReference type="Pfam" id="PF05210">
    <property type="entry name" value="Sprouty"/>
    <property type="match status" value="1"/>
</dbReference>
<comment type="similarity">
    <text evidence="1">Belongs to the sprouty family.</text>
</comment>
<feature type="compositionally biased region" description="Polar residues" evidence="2">
    <location>
        <begin position="85"/>
        <end position="94"/>
    </location>
</feature>
<feature type="compositionally biased region" description="Polar residues" evidence="2">
    <location>
        <begin position="175"/>
        <end position="195"/>
    </location>
</feature>
<dbReference type="GO" id="GO:0040037">
    <property type="term" value="P:negative regulation of fibroblast growth factor receptor signaling pathway"/>
    <property type="evidence" value="ECO:0007669"/>
    <property type="project" value="TreeGrafter"/>
</dbReference>
<name>A0A6J1PNK2_9HYME</name>
<feature type="compositionally biased region" description="Polar residues" evidence="2">
    <location>
        <begin position="532"/>
        <end position="545"/>
    </location>
</feature>
<dbReference type="PANTHER" id="PTHR12365:SF7">
    <property type="entry name" value="PROTEIN SPROUTY"/>
    <property type="match status" value="1"/>
</dbReference>
<evidence type="ECO:0000313" key="4">
    <source>
        <dbReference type="RefSeq" id="XP_024870901.1"/>
    </source>
</evidence>
<dbReference type="GO" id="GO:0048513">
    <property type="term" value="P:animal organ development"/>
    <property type="evidence" value="ECO:0007669"/>
    <property type="project" value="TreeGrafter"/>
</dbReference>
<dbReference type="InterPro" id="IPR051192">
    <property type="entry name" value="Sprouty_domain"/>
</dbReference>
<accession>A0A6J1PNK2</accession>
<dbReference type="RefSeq" id="XP_024870901.1">
    <property type="nucleotide sequence ID" value="XM_025015133.1"/>
</dbReference>
<dbReference type="CTD" id="20914"/>
<sequence length="753" mass="80225">MPCNRSTSETKSAESVDTSDNTPPPALPPRRPLRACNAVVLRTRCEDAPQRPASTARTDNTAATATTTTTAPPTKTAATIVPTTLLSTSQGCTNPSAVVQVSPQPQPQPQPPLLTPPQYPAPPRPPSRTGGDEARVARARGSGRGALPSPILANGTPSSRVSPPRAGWAVRITEATLTPTSNQRPSVPDTPTTSVERWASERTAPVWTGRAAASLSAAAAATTTNTRGGSFSAADRGPASTAGIRLEHRRVEEREELEATKKVEHWQRQYCQDQQQRRHLETPTSQSPGAAGRLKLSDRPMSRNDAISPLTRSPSSRANIAAGDDCANGASEDADSRLVSTETRVHDHSRPFPPPRLPLVHVTSTSMPSVPPPPPPPPPSASQSVPGSPTPRVAPLTMPLTPLSSSFRSRPSLRRPQNAEMSPSDANSRGLLSLSSTDTTITTIATSPRSPIGEVSLATPRPDGERTINEYVEAPFNNSRCNQERRLDVDSKTAADCPKTERRHHHHHHHSHRRSHEDATMVPTHRARGRAKNQSIRGFSGTATGASPVATSTNVAATNVVTKQPVSFTKEPANTLGTRTYDPAGLSIICDFCGRCRCESCREPPPLPSKWLCDNTCLCSAETVLDYASCLCCVKGLFYHCVDGGNGGSVASTIDGQVAATSCADEPCSCTGNRTASRWACLGALALVMPCLLCYWPLRGCVTLCEACYARHAAQGCRCNTNAIGSRHHPITSDIGDSRDPEKRLLDPVTPEP</sequence>
<feature type="compositionally biased region" description="Low complexity" evidence="2">
    <location>
        <begin position="53"/>
        <end position="84"/>
    </location>
</feature>
<dbReference type="GO" id="GO:0005829">
    <property type="term" value="C:cytosol"/>
    <property type="evidence" value="ECO:0007669"/>
    <property type="project" value="TreeGrafter"/>
</dbReference>
<evidence type="ECO:0000313" key="3">
    <source>
        <dbReference type="Proteomes" id="UP000504618"/>
    </source>
</evidence>
<proteinExistence type="inferred from homology"/>
<feature type="compositionally biased region" description="Pro residues" evidence="2">
    <location>
        <begin position="104"/>
        <end position="126"/>
    </location>
</feature>
<keyword evidence="3" id="KW-1185">Reference proteome</keyword>
<evidence type="ECO:0000256" key="1">
    <source>
        <dbReference type="ARBA" id="ARBA00010964"/>
    </source>
</evidence>
<protein>
    <submittedName>
        <fullName evidence="4">Uncharacterized protein DKFZp434B061</fullName>
    </submittedName>
</protein>
<feature type="compositionally biased region" description="Polar residues" evidence="2">
    <location>
        <begin position="1"/>
        <end position="21"/>
    </location>
</feature>
<feature type="region of interest" description="Disordered" evidence="2">
    <location>
        <begin position="1"/>
        <end position="435"/>
    </location>
</feature>
<dbReference type="AlphaFoldDB" id="A0A6J1PNK2"/>